<dbReference type="KEGG" id="cna:AB433_11860"/>
<proteinExistence type="predicted"/>
<dbReference type="PATRIC" id="fig|1348774.3.peg.2496"/>
<accession>A0A0G3XIQ5</accession>
<dbReference type="Proteomes" id="UP000035287">
    <property type="component" value="Chromosome"/>
</dbReference>
<protein>
    <recommendedName>
        <fullName evidence="4">DUF2189 domain-containing protein</fullName>
    </recommendedName>
</protein>
<keyword evidence="1" id="KW-0812">Transmembrane</keyword>
<dbReference type="STRING" id="1348774.AB433_11860"/>
<reference evidence="2 3" key="1">
    <citation type="submission" date="2015-06" db="EMBL/GenBank/DDBJ databases">
        <authorList>
            <person name="Zeng Y."/>
            <person name="Huang Y."/>
        </authorList>
    </citation>
    <scope>NUCLEOTIDE SEQUENCE [LARGE SCALE GENOMIC DNA]</scope>
    <source>
        <strain evidence="2 3">PQ-2</strain>
    </source>
</reference>
<dbReference type="EMBL" id="CP011770">
    <property type="protein sequence ID" value="AKM10499.1"/>
    <property type="molecule type" value="Genomic_DNA"/>
</dbReference>
<name>A0A0G3XIQ5_9SPHN</name>
<keyword evidence="3" id="KW-1185">Reference proteome</keyword>
<dbReference type="AlphaFoldDB" id="A0A0G3XIQ5"/>
<gene>
    <name evidence="2" type="ORF">AB433_11860</name>
</gene>
<feature type="transmembrane region" description="Helical" evidence="1">
    <location>
        <begin position="104"/>
        <end position="130"/>
    </location>
</feature>
<evidence type="ECO:0000313" key="2">
    <source>
        <dbReference type="EMBL" id="AKM10499.1"/>
    </source>
</evidence>
<keyword evidence="1" id="KW-1133">Transmembrane helix</keyword>
<evidence type="ECO:0000256" key="1">
    <source>
        <dbReference type="SAM" id="Phobius"/>
    </source>
</evidence>
<evidence type="ECO:0008006" key="4">
    <source>
        <dbReference type="Google" id="ProtNLM"/>
    </source>
</evidence>
<sequence>MGWAVWAEVSGQPTFREMRMPPGVGDAANRAFNALDRLSEIAGMLFIFAAFTVAIFVGGLTAFLVVLGIFPGLPLIFAVASAVESRSTKDVSFGPALLDAFRDYLWIFLSQLGLRALGIFVVLALIACFVL</sequence>
<feature type="transmembrane region" description="Helical" evidence="1">
    <location>
        <begin position="45"/>
        <end position="70"/>
    </location>
</feature>
<organism evidence="2 3">
    <name type="scientific">Croceicoccus naphthovorans</name>
    <dbReference type="NCBI Taxonomy" id="1348774"/>
    <lineage>
        <taxon>Bacteria</taxon>
        <taxon>Pseudomonadati</taxon>
        <taxon>Pseudomonadota</taxon>
        <taxon>Alphaproteobacteria</taxon>
        <taxon>Sphingomonadales</taxon>
        <taxon>Erythrobacteraceae</taxon>
        <taxon>Croceicoccus</taxon>
    </lineage>
</organism>
<evidence type="ECO:0000313" key="3">
    <source>
        <dbReference type="Proteomes" id="UP000035287"/>
    </source>
</evidence>
<keyword evidence="1" id="KW-0472">Membrane</keyword>